<evidence type="ECO:0000313" key="6">
    <source>
        <dbReference type="EMBL" id="CAI8020188.1"/>
    </source>
</evidence>
<sequence>MFRIVGVTGAQIDPERDLLTVTILDGDQIFLGISVPETRENDSAVLEMFIEGFSEIPVTVLVSTVNTSTGAPATEGEDYEPLVLFPVTLPATEFFTSVALDIIINDTFTEALRENVGLVFITDLPRIELDAPNILTILDDDPLVVGFSQAQYIVQQFQLNVSVSVEISSGVLAEGVVLALNFRTQDREENNPANAGEDYEPVSTLIEFTQSQTRVEVAIQIFFSEIFEPDERFEAVLNLPDNSLIFPILDPNVAVVTIRGSEPQ</sequence>
<dbReference type="EMBL" id="CASHTH010001806">
    <property type="protein sequence ID" value="CAI8020188.1"/>
    <property type="molecule type" value="Genomic_DNA"/>
</dbReference>
<protein>
    <recommendedName>
        <fullName evidence="5">Calx-beta domain-containing protein</fullName>
    </recommendedName>
</protein>
<dbReference type="GO" id="GO:0098794">
    <property type="term" value="C:postsynapse"/>
    <property type="evidence" value="ECO:0007669"/>
    <property type="project" value="TreeGrafter"/>
</dbReference>
<dbReference type="SUPFAM" id="SSF141072">
    <property type="entry name" value="CalX-like"/>
    <property type="match status" value="1"/>
</dbReference>
<organism evidence="6 7">
    <name type="scientific">Geodia barretti</name>
    <name type="common">Barrett's horny sponge</name>
    <dbReference type="NCBI Taxonomy" id="519541"/>
    <lineage>
        <taxon>Eukaryota</taxon>
        <taxon>Metazoa</taxon>
        <taxon>Porifera</taxon>
        <taxon>Demospongiae</taxon>
        <taxon>Heteroscleromorpha</taxon>
        <taxon>Tetractinellida</taxon>
        <taxon>Astrophorina</taxon>
        <taxon>Geodiidae</taxon>
        <taxon>Geodia</taxon>
    </lineage>
</organism>
<evidence type="ECO:0000256" key="2">
    <source>
        <dbReference type="ARBA" id="ARBA00022737"/>
    </source>
</evidence>
<evidence type="ECO:0000259" key="5">
    <source>
        <dbReference type="Pfam" id="PF03160"/>
    </source>
</evidence>
<evidence type="ECO:0000313" key="7">
    <source>
        <dbReference type="Proteomes" id="UP001174909"/>
    </source>
</evidence>
<dbReference type="GO" id="GO:0005432">
    <property type="term" value="F:calcium:sodium antiporter activity"/>
    <property type="evidence" value="ECO:0007669"/>
    <property type="project" value="TreeGrafter"/>
</dbReference>
<dbReference type="GO" id="GO:0016020">
    <property type="term" value="C:membrane"/>
    <property type="evidence" value="ECO:0007669"/>
    <property type="project" value="InterPro"/>
</dbReference>
<evidence type="ECO:0000256" key="1">
    <source>
        <dbReference type="ARBA" id="ARBA00022729"/>
    </source>
</evidence>
<feature type="domain" description="Calx-beta" evidence="5">
    <location>
        <begin position="139"/>
        <end position="259"/>
    </location>
</feature>
<dbReference type="InterPro" id="IPR051171">
    <property type="entry name" value="CaCA"/>
</dbReference>
<evidence type="ECO:0000256" key="4">
    <source>
        <dbReference type="ARBA" id="ARBA00023065"/>
    </source>
</evidence>
<dbReference type="GO" id="GO:0007154">
    <property type="term" value="P:cell communication"/>
    <property type="evidence" value="ECO:0007669"/>
    <property type="project" value="InterPro"/>
</dbReference>
<keyword evidence="1" id="KW-0732">Signal</keyword>
<keyword evidence="4" id="KW-0813">Transport</keyword>
<gene>
    <name evidence="6" type="ORF">GBAR_LOCUS12072</name>
</gene>
<dbReference type="GO" id="GO:0098703">
    <property type="term" value="P:calcium ion import across plasma membrane"/>
    <property type="evidence" value="ECO:0007669"/>
    <property type="project" value="TreeGrafter"/>
</dbReference>
<name>A0AA35RYM6_GEOBA</name>
<evidence type="ECO:0000256" key="3">
    <source>
        <dbReference type="ARBA" id="ARBA00022837"/>
    </source>
</evidence>
<keyword evidence="4" id="KW-0406">Ion transport</keyword>
<dbReference type="Gene3D" id="2.60.40.2030">
    <property type="match status" value="1"/>
</dbReference>
<dbReference type="Proteomes" id="UP001174909">
    <property type="component" value="Unassembled WGS sequence"/>
</dbReference>
<proteinExistence type="predicted"/>
<keyword evidence="2" id="KW-0677">Repeat</keyword>
<dbReference type="AlphaFoldDB" id="A0AA35RYM6"/>
<dbReference type="InterPro" id="IPR038081">
    <property type="entry name" value="CalX-like_sf"/>
</dbReference>
<keyword evidence="3" id="KW-0106">Calcium</keyword>
<accession>A0AA35RYM6</accession>
<dbReference type="PANTHER" id="PTHR11878">
    <property type="entry name" value="SODIUM/CALCIUM EXCHANGER"/>
    <property type="match status" value="1"/>
</dbReference>
<dbReference type="PANTHER" id="PTHR11878:SF65">
    <property type="entry name" value="NA_CA-EXCHANGE PROTEIN, ISOFORM G"/>
    <property type="match status" value="1"/>
</dbReference>
<dbReference type="Pfam" id="PF03160">
    <property type="entry name" value="Calx-beta"/>
    <property type="match status" value="1"/>
</dbReference>
<comment type="caution">
    <text evidence="6">The sequence shown here is derived from an EMBL/GenBank/DDBJ whole genome shotgun (WGS) entry which is preliminary data.</text>
</comment>
<dbReference type="InterPro" id="IPR003644">
    <property type="entry name" value="Calx_beta"/>
</dbReference>
<keyword evidence="7" id="KW-1185">Reference proteome</keyword>
<reference evidence="6" key="1">
    <citation type="submission" date="2023-03" db="EMBL/GenBank/DDBJ databases">
        <authorList>
            <person name="Steffen K."/>
            <person name="Cardenas P."/>
        </authorList>
    </citation>
    <scope>NUCLEOTIDE SEQUENCE</scope>
</reference>